<evidence type="ECO:0000313" key="4">
    <source>
        <dbReference type="Proteomes" id="UP000289886"/>
    </source>
</evidence>
<dbReference type="GO" id="GO:0032588">
    <property type="term" value="C:trans-Golgi network membrane"/>
    <property type="evidence" value="ECO:0007669"/>
    <property type="project" value="InterPro"/>
</dbReference>
<evidence type="ECO:0000313" key="3">
    <source>
        <dbReference type="EMBL" id="RXM29821.1"/>
    </source>
</evidence>
<feature type="compositionally biased region" description="Polar residues" evidence="1">
    <location>
        <begin position="142"/>
        <end position="161"/>
    </location>
</feature>
<evidence type="ECO:0000256" key="1">
    <source>
        <dbReference type="SAM" id="MobiDB-lite"/>
    </source>
</evidence>
<feature type="compositionally biased region" description="Low complexity" evidence="1">
    <location>
        <begin position="529"/>
        <end position="546"/>
    </location>
</feature>
<dbReference type="InterPro" id="IPR029205">
    <property type="entry name" value="Clathrin-bd"/>
</dbReference>
<feature type="compositionally biased region" description="Acidic residues" evidence="1">
    <location>
        <begin position="368"/>
        <end position="380"/>
    </location>
</feature>
<keyword evidence="4" id="KW-1185">Reference proteome</keyword>
<feature type="region of interest" description="Disordered" evidence="1">
    <location>
        <begin position="115"/>
        <end position="161"/>
    </location>
</feature>
<organism evidence="3 4">
    <name type="scientific">Acipenser ruthenus</name>
    <name type="common">Sterlet sturgeon</name>
    <dbReference type="NCBI Taxonomy" id="7906"/>
    <lineage>
        <taxon>Eukaryota</taxon>
        <taxon>Metazoa</taxon>
        <taxon>Chordata</taxon>
        <taxon>Craniata</taxon>
        <taxon>Vertebrata</taxon>
        <taxon>Euteleostomi</taxon>
        <taxon>Actinopterygii</taxon>
        <taxon>Chondrostei</taxon>
        <taxon>Acipenseriformes</taxon>
        <taxon>Acipenseridae</taxon>
        <taxon>Acipenser</taxon>
    </lineage>
</organism>
<dbReference type="InterPro" id="IPR046359">
    <property type="entry name" value="Aftin-like"/>
</dbReference>
<dbReference type="Pfam" id="PF15045">
    <property type="entry name" value="Clathrin_bdg"/>
    <property type="match status" value="1"/>
</dbReference>
<feature type="region of interest" description="Disordered" evidence="1">
    <location>
        <begin position="1"/>
        <end position="39"/>
    </location>
</feature>
<feature type="compositionally biased region" description="Polar residues" evidence="1">
    <location>
        <begin position="339"/>
        <end position="350"/>
    </location>
</feature>
<dbReference type="EMBL" id="SCEB01215398">
    <property type="protein sequence ID" value="RXM29821.1"/>
    <property type="molecule type" value="Genomic_DNA"/>
</dbReference>
<dbReference type="GO" id="GO:0030121">
    <property type="term" value="C:AP-1 adaptor complex"/>
    <property type="evidence" value="ECO:0007669"/>
    <property type="project" value="TreeGrafter"/>
</dbReference>
<dbReference type="PANTHER" id="PTHR16156:SF10">
    <property type="entry name" value="AFTIPHILIN-RELATED"/>
    <property type="match status" value="1"/>
</dbReference>
<feature type="compositionally biased region" description="Acidic residues" evidence="1">
    <location>
        <begin position="18"/>
        <end position="28"/>
    </location>
</feature>
<feature type="compositionally biased region" description="Basic and acidic residues" evidence="1">
    <location>
        <begin position="462"/>
        <end position="471"/>
    </location>
</feature>
<dbReference type="GO" id="GO:0030276">
    <property type="term" value="F:clathrin binding"/>
    <property type="evidence" value="ECO:0007669"/>
    <property type="project" value="InterPro"/>
</dbReference>
<protein>
    <submittedName>
        <fullName evidence="3">Aftiphilin</fullName>
    </submittedName>
</protein>
<feature type="compositionally biased region" description="Basic and acidic residues" evidence="1">
    <location>
        <begin position="442"/>
        <end position="451"/>
    </location>
</feature>
<dbReference type="Proteomes" id="UP000289886">
    <property type="component" value="Unassembled WGS sequence"/>
</dbReference>
<feature type="compositionally biased region" description="Polar residues" evidence="1">
    <location>
        <begin position="388"/>
        <end position="397"/>
    </location>
</feature>
<sequence length="917" mass="97598">MDPEVIRMYSSSPPPLDDGAEEEDDEFGEFGGFSGITSSVSLTEFDTPGFSTQREDFVPQNHFMPDKDYSSNIDGFADLDSVSVSKDRGFIAEISKQADGTLKFVETHTSIKISPTSKPASFSIDGPAGKEGFKKPVDQTESDTSSNSSMAPVSSRTDVKIQSPQIQSCNGTIVPGAEVLTNGFAAFDMPDPEMGKGKQASVINSKGQKAISEELSLDSTPSPSNEFADFSAFPKADASDTCIQTMKHSSEGKTLTCLGSFATNSVNELGIPEKQLAEVSLENEGIIDTDSTGSGQVVDDISNGERDLETVVEPKPVTCRMQQIETATAYPDKEVTDQPAAQNGQEQSGAVESGVCESSVLPSVEGSTEAEQDQPVDNEVGETGGAESPNSPNTSVSVGEDFASFCQAASPDDQDGFGDFGTTSITSSQPVSEDVPSSSFNPEEHFAKFEEPSADEDFGDFGEVRDSRKQSFADFNQPKADTASLDKPVDSKSEIEFADFPPQKELKDDSEEGFGDFDSAPKSKESEFADFPGSDSSADFSSAAGSQEWNAFGESEGSQSESTAWAAFGEEQTAASIEGDVWQTSTAVTAPSAGSPQISRKEDAAFASFQGTADAGSNLETQPALQQAFLASRLELVFQTCFPSAPVPSADEEISSLKVFLEPGEHRLKKAQALAQHGELLEVWTELQDIHDAYGLRYQWGGSHSNKKLLCSLGIDIRNILFTGQKKQPVIVPMYAASLGMLEPTKEPVKPVSAAEKIASIAQAPPVSPEMSTCTQDQTQENLPPVQFDWSSSGLTNPLDASGGSTLLNLDFFGPVDDTSSSSTTSIPGVDPELYALTTSKLESSSTSSRVADAFARLMSTVEKTSTSARKPKKDENLSEEAAKVIASLPDLSFMQAKVLMFPATLTPLTCSQEHAD</sequence>
<dbReference type="PANTHER" id="PTHR16156">
    <property type="entry name" value="AFTIPHILIN A-RELATED"/>
    <property type="match status" value="1"/>
</dbReference>
<comment type="caution">
    <text evidence="3">The sequence shown here is derived from an EMBL/GenBank/DDBJ whole genome shotgun (WGS) entry which is preliminary data.</text>
</comment>
<dbReference type="AlphaFoldDB" id="A0A444U3V2"/>
<feature type="compositionally biased region" description="Polar residues" evidence="1">
    <location>
        <begin position="422"/>
        <end position="441"/>
    </location>
</feature>
<gene>
    <name evidence="3" type="ORF">EOD39_8496</name>
</gene>
<evidence type="ECO:0000259" key="2">
    <source>
        <dbReference type="Pfam" id="PF15045"/>
    </source>
</evidence>
<accession>A0A444U3V2</accession>
<feature type="domain" description="Aftiphilin clathrin-binding box" evidence="2">
    <location>
        <begin position="682"/>
        <end position="750"/>
    </location>
</feature>
<feature type="region of interest" description="Disordered" evidence="1">
    <location>
        <begin position="285"/>
        <end position="564"/>
    </location>
</feature>
<proteinExistence type="predicted"/>
<reference evidence="3 4" key="1">
    <citation type="submission" date="2019-01" db="EMBL/GenBank/DDBJ databases">
        <title>Draft Genome and Complete Hox-Cluster Characterization of the Sterlet Sturgeon (Acipenser ruthenus).</title>
        <authorList>
            <person name="Wei Q."/>
        </authorList>
    </citation>
    <scope>NUCLEOTIDE SEQUENCE [LARGE SCALE GENOMIC DNA]</scope>
    <source>
        <strain evidence="3">WHYD16114868_AA</strain>
        <tissue evidence="3">Blood</tissue>
    </source>
</reference>
<name>A0A444U3V2_ACIRT</name>